<name>A0AA42BV95_9BACI</name>
<keyword evidence="2" id="KW-1185">Reference proteome</keyword>
<protein>
    <submittedName>
        <fullName evidence="1">Uncharacterized protein</fullName>
    </submittedName>
</protein>
<evidence type="ECO:0000313" key="2">
    <source>
        <dbReference type="Proteomes" id="UP001156102"/>
    </source>
</evidence>
<dbReference type="EMBL" id="JANCLT010000049">
    <property type="protein sequence ID" value="MCP8971398.1"/>
    <property type="molecule type" value="Genomic_DNA"/>
</dbReference>
<dbReference type="AlphaFoldDB" id="A0AA42BV95"/>
<dbReference type="Proteomes" id="UP001156102">
    <property type="component" value="Unassembled WGS sequence"/>
</dbReference>
<accession>A0AA42BV95</accession>
<feature type="non-terminal residue" evidence="1">
    <location>
        <position position="1"/>
    </location>
</feature>
<reference evidence="1" key="1">
    <citation type="submission" date="2022-07" db="EMBL/GenBank/DDBJ databases">
        <authorList>
            <person name="Li W.-J."/>
            <person name="Deng Q.-Q."/>
        </authorList>
    </citation>
    <scope>NUCLEOTIDE SEQUENCE</scope>
    <source>
        <strain evidence="1">SYSU M60031</strain>
    </source>
</reference>
<organism evidence="1 2">
    <name type="scientific">Ectobacillus ponti</name>
    <dbReference type="NCBI Taxonomy" id="2961894"/>
    <lineage>
        <taxon>Bacteria</taxon>
        <taxon>Bacillati</taxon>
        <taxon>Bacillota</taxon>
        <taxon>Bacilli</taxon>
        <taxon>Bacillales</taxon>
        <taxon>Bacillaceae</taxon>
        <taxon>Ectobacillus</taxon>
    </lineage>
</organism>
<gene>
    <name evidence="1" type="ORF">NK662_23085</name>
</gene>
<proteinExistence type="predicted"/>
<comment type="caution">
    <text evidence="1">The sequence shown here is derived from an EMBL/GenBank/DDBJ whole genome shotgun (WGS) entry which is preliminary data.</text>
</comment>
<evidence type="ECO:0000313" key="1">
    <source>
        <dbReference type="EMBL" id="MCP8971398.1"/>
    </source>
</evidence>
<sequence length="97" mass="11034">HRDPLTRTSNLSRLRNKRLHLDLSNSYFSVASNNWFLPGITTIDNAVDRGGCQLGLLLLHYGAMNRCTDVEIRNALRLLAPKPTEDMSRLHQAYDRG</sequence>